<name>A0A9P5YZL7_9AGAR</name>
<dbReference type="AlphaFoldDB" id="A0A9P5YZL7"/>
<evidence type="ECO:0000313" key="1">
    <source>
        <dbReference type="EMBL" id="KAF9478121.1"/>
    </source>
</evidence>
<dbReference type="EMBL" id="MU155242">
    <property type="protein sequence ID" value="KAF9478121.1"/>
    <property type="molecule type" value="Genomic_DNA"/>
</dbReference>
<dbReference type="Proteomes" id="UP000807469">
    <property type="component" value="Unassembled WGS sequence"/>
</dbReference>
<keyword evidence="2" id="KW-1185">Reference proteome</keyword>
<organism evidence="1 2">
    <name type="scientific">Pholiota conissans</name>
    <dbReference type="NCBI Taxonomy" id="109636"/>
    <lineage>
        <taxon>Eukaryota</taxon>
        <taxon>Fungi</taxon>
        <taxon>Dikarya</taxon>
        <taxon>Basidiomycota</taxon>
        <taxon>Agaricomycotina</taxon>
        <taxon>Agaricomycetes</taxon>
        <taxon>Agaricomycetidae</taxon>
        <taxon>Agaricales</taxon>
        <taxon>Agaricineae</taxon>
        <taxon>Strophariaceae</taxon>
        <taxon>Pholiota</taxon>
    </lineage>
</organism>
<sequence length="176" mass="19339">MSFQYPESNEENNPSGMPITAPVPLSYATRGKAAYQSILSVGDEDSLVYESQEHVQPTSEHLGPNENMTNSSVLPTDMQLFQWQEDLRRAAANQATQSQQTVQPSMIIRPISASTLIALTEPCLMKWCLDPDSELLSPLPSSSDPVVLPFTFNTGFQADMMPAAAPNTRVVNSWGY</sequence>
<gene>
    <name evidence="1" type="ORF">BDN70DRAFT_944382</name>
</gene>
<comment type="caution">
    <text evidence="1">The sequence shown here is derived from an EMBL/GenBank/DDBJ whole genome shotgun (WGS) entry which is preliminary data.</text>
</comment>
<dbReference type="OrthoDB" id="3064730at2759"/>
<protein>
    <submittedName>
        <fullName evidence="1">Uncharacterized protein</fullName>
    </submittedName>
</protein>
<accession>A0A9P5YZL7</accession>
<evidence type="ECO:0000313" key="2">
    <source>
        <dbReference type="Proteomes" id="UP000807469"/>
    </source>
</evidence>
<reference evidence="1" key="1">
    <citation type="submission" date="2020-11" db="EMBL/GenBank/DDBJ databases">
        <authorList>
            <consortium name="DOE Joint Genome Institute"/>
            <person name="Ahrendt S."/>
            <person name="Riley R."/>
            <person name="Andreopoulos W."/>
            <person name="Labutti K."/>
            <person name="Pangilinan J."/>
            <person name="Ruiz-Duenas F.J."/>
            <person name="Barrasa J.M."/>
            <person name="Sanchez-Garcia M."/>
            <person name="Camarero S."/>
            <person name="Miyauchi S."/>
            <person name="Serrano A."/>
            <person name="Linde D."/>
            <person name="Babiker R."/>
            <person name="Drula E."/>
            <person name="Ayuso-Fernandez I."/>
            <person name="Pacheco R."/>
            <person name="Padilla G."/>
            <person name="Ferreira P."/>
            <person name="Barriuso J."/>
            <person name="Kellner H."/>
            <person name="Castanera R."/>
            <person name="Alfaro M."/>
            <person name="Ramirez L."/>
            <person name="Pisabarro A.G."/>
            <person name="Kuo A."/>
            <person name="Tritt A."/>
            <person name="Lipzen A."/>
            <person name="He G."/>
            <person name="Yan M."/>
            <person name="Ng V."/>
            <person name="Cullen D."/>
            <person name="Martin F."/>
            <person name="Rosso M.-N."/>
            <person name="Henrissat B."/>
            <person name="Hibbett D."/>
            <person name="Martinez A.T."/>
            <person name="Grigoriev I.V."/>
        </authorList>
    </citation>
    <scope>NUCLEOTIDE SEQUENCE</scope>
    <source>
        <strain evidence="1">CIRM-BRFM 674</strain>
    </source>
</reference>
<proteinExistence type="predicted"/>